<dbReference type="Pfam" id="PF00062">
    <property type="entry name" value="Lys"/>
    <property type="match status" value="1"/>
</dbReference>
<evidence type="ECO:0000256" key="8">
    <source>
        <dbReference type="SAM" id="SignalP"/>
    </source>
</evidence>
<evidence type="ECO:0000256" key="1">
    <source>
        <dbReference type="ARBA" id="ARBA00000632"/>
    </source>
</evidence>
<dbReference type="SMART" id="SM00263">
    <property type="entry name" value="LYZ1"/>
    <property type="match status" value="1"/>
</dbReference>
<dbReference type="FunFam" id="1.10.530.10:FF:000001">
    <property type="entry name" value="Lysozyme C"/>
    <property type="match status" value="1"/>
</dbReference>
<dbReference type="PANTHER" id="PTHR11407">
    <property type="entry name" value="LYSOZYME C"/>
    <property type="match status" value="1"/>
</dbReference>
<feature type="domain" description="Glycosyl hydrolases family 22 (GH22)" evidence="9">
    <location>
        <begin position="98"/>
        <end position="116"/>
    </location>
</feature>
<evidence type="ECO:0000256" key="2">
    <source>
        <dbReference type="ARBA" id="ARBA00010859"/>
    </source>
</evidence>
<keyword evidence="6" id="KW-0378">Hydrolase</keyword>
<reference evidence="10 11" key="1">
    <citation type="submission" date="2024-03" db="EMBL/GenBank/DDBJ databases">
        <title>The genome assembly and annotation of the cricket Gryllus longicercus Weissman &amp; Gray.</title>
        <authorList>
            <person name="Szrajer S."/>
            <person name="Gray D."/>
            <person name="Ylla G."/>
        </authorList>
    </citation>
    <scope>NUCLEOTIDE SEQUENCE [LARGE SCALE GENOMIC DNA]</scope>
    <source>
        <strain evidence="10">DAG 2021-001</strain>
        <tissue evidence="10">Whole body minus gut</tissue>
    </source>
</reference>
<dbReference type="EC" id="3.2.1.17" evidence="3"/>
<dbReference type="InterPro" id="IPR001916">
    <property type="entry name" value="Glyco_hydro_22"/>
</dbReference>
<comment type="catalytic activity">
    <reaction evidence="1">
        <text>Hydrolysis of (1-&gt;4)-beta-linkages between N-acetylmuramic acid and N-acetyl-D-glucosamine residues in a peptidoglycan and between N-acetyl-D-glucosamine residues in chitodextrins.</text>
        <dbReference type="EC" id="3.2.1.17"/>
    </reaction>
</comment>
<dbReference type="GO" id="GO:0042742">
    <property type="term" value="P:defense response to bacterium"/>
    <property type="evidence" value="ECO:0007669"/>
    <property type="project" value="UniProtKB-KW"/>
</dbReference>
<sequence length="147" mass="16542">MARCTPPALALAAVLAVVAALLGGAQARHFTRCGLVHELRRQAFPTDKLRDWVCLVESESGRETSIKSRQNKDGSYDYGLFQINSRYWCGIGKVGGDCKMKCEDLLNDDISDDSRCAKKIYARHKFLAWNGWKSKCRDKRLPDISKC</sequence>
<name>A0AAN9VGU5_9ORTH</name>
<evidence type="ECO:0000256" key="3">
    <source>
        <dbReference type="ARBA" id="ARBA00012732"/>
    </source>
</evidence>
<keyword evidence="4" id="KW-0081">Bacteriolytic enzyme</keyword>
<dbReference type="InterPro" id="IPR023346">
    <property type="entry name" value="Lysozyme-like_dom_sf"/>
</dbReference>
<dbReference type="PROSITE" id="PS00128">
    <property type="entry name" value="GLYCOSYL_HYDROL_F22_1"/>
    <property type="match status" value="1"/>
</dbReference>
<dbReference type="GO" id="GO:0031640">
    <property type="term" value="P:killing of cells of another organism"/>
    <property type="evidence" value="ECO:0007669"/>
    <property type="project" value="UniProtKB-KW"/>
</dbReference>
<dbReference type="Gene3D" id="1.10.530.10">
    <property type="match status" value="1"/>
</dbReference>
<dbReference type="Proteomes" id="UP001378592">
    <property type="component" value="Unassembled WGS sequence"/>
</dbReference>
<comment type="caution">
    <text evidence="10">The sequence shown here is derived from an EMBL/GenBank/DDBJ whole genome shotgun (WGS) entry which is preliminary data.</text>
</comment>
<dbReference type="PANTHER" id="PTHR11407:SF63">
    <property type="entry name" value="LYSOZYME C"/>
    <property type="match status" value="1"/>
</dbReference>
<gene>
    <name evidence="10" type="ORF">R5R35_009359</name>
</gene>
<keyword evidence="8" id="KW-0732">Signal</keyword>
<evidence type="ECO:0000256" key="6">
    <source>
        <dbReference type="ARBA" id="ARBA00023295"/>
    </source>
</evidence>
<comment type="similarity">
    <text evidence="2 7">Belongs to the glycosyl hydrolase 22 family.</text>
</comment>
<dbReference type="EMBL" id="JAZDUA010000659">
    <property type="protein sequence ID" value="KAK7790150.1"/>
    <property type="molecule type" value="Genomic_DNA"/>
</dbReference>
<accession>A0AAN9VGU5</accession>
<feature type="signal peptide" evidence="8">
    <location>
        <begin position="1"/>
        <end position="27"/>
    </location>
</feature>
<evidence type="ECO:0000313" key="11">
    <source>
        <dbReference type="Proteomes" id="UP001378592"/>
    </source>
</evidence>
<protein>
    <recommendedName>
        <fullName evidence="3">lysozyme</fullName>
        <ecNumber evidence="3">3.2.1.17</ecNumber>
    </recommendedName>
</protein>
<keyword evidence="6" id="KW-0326">Glycosidase</keyword>
<organism evidence="10 11">
    <name type="scientific">Gryllus longicercus</name>
    <dbReference type="NCBI Taxonomy" id="2509291"/>
    <lineage>
        <taxon>Eukaryota</taxon>
        <taxon>Metazoa</taxon>
        <taxon>Ecdysozoa</taxon>
        <taxon>Arthropoda</taxon>
        <taxon>Hexapoda</taxon>
        <taxon>Insecta</taxon>
        <taxon>Pterygota</taxon>
        <taxon>Neoptera</taxon>
        <taxon>Polyneoptera</taxon>
        <taxon>Orthoptera</taxon>
        <taxon>Ensifera</taxon>
        <taxon>Gryllidea</taxon>
        <taxon>Grylloidea</taxon>
        <taxon>Gryllidae</taxon>
        <taxon>Gryllinae</taxon>
        <taxon>Gryllus</taxon>
    </lineage>
</organism>
<dbReference type="PRINTS" id="PR00135">
    <property type="entry name" value="LYZLACT"/>
</dbReference>
<dbReference type="PROSITE" id="PS51348">
    <property type="entry name" value="GLYCOSYL_HYDROL_F22_2"/>
    <property type="match status" value="1"/>
</dbReference>
<evidence type="ECO:0000259" key="9">
    <source>
        <dbReference type="PROSITE" id="PS00128"/>
    </source>
</evidence>
<dbReference type="InterPro" id="IPR019799">
    <property type="entry name" value="Glyco_hydro_22_CS"/>
</dbReference>
<feature type="chain" id="PRO_5043010261" description="lysozyme" evidence="8">
    <location>
        <begin position="28"/>
        <end position="147"/>
    </location>
</feature>
<evidence type="ECO:0000256" key="7">
    <source>
        <dbReference type="RuleBase" id="RU004440"/>
    </source>
</evidence>
<dbReference type="AlphaFoldDB" id="A0AAN9VGU5"/>
<evidence type="ECO:0000256" key="4">
    <source>
        <dbReference type="ARBA" id="ARBA00022638"/>
    </source>
</evidence>
<dbReference type="GO" id="GO:0003796">
    <property type="term" value="F:lysozyme activity"/>
    <property type="evidence" value="ECO:0007669"/>
    <property type="project" value="UniProtKB-EC"/>
</dbReference>
<dbReference type="CDD" id="cd16899">
    <property type="entry name" value="LYZ_C_invert"/>
    <property type="match status" value="1"/>
</dbReference>
<proteinExistence type="inferred from homology"/>
<keyword evidence="11" id="KW-1185">Reference proteome</keyword>
<evidence type="ECO:0000313" key="10">
    <source>
        <dbReference type="EMBL" id="KAK7790150.1"/>
    </source>
</evidence>
<keyword evidence="4" id="KW-0929">Antimicrobial</keyword>
<evidence type="ECO:0000256" key="5">
    <source>
        <dbReference type="ARBA" id="ARBA00023157"/>
    </source>
</evidence>
<dbReference type="SUPFAM" id="SSF53955">
    <property type="entry name" value="Lysozyme-like"/>
    <property type="match status" value="1"/>
</dbReference>
<keyword evidence="5" id="KW-1015">Disulfide bond</keyword>